<feature type="region of interest" description="Disordered" evidence="1">
    <location>
        <begin position="1"/>
        <end position="28"/>
    </location>
</feature>
<comment type="caution">
    <text evidence="2">The sequence shown here is derived from an EMBL/GenBank/DDBJ whole genome shotgun (WGS) entry which is preliminary data.</text>
</comment>
<dbReference type="EMBL" id="CAICTM010001297">
    <property type="protein sequence ID" value="CAB9522408.1"/>
    <property type="molecule type" value="Genomic_DNA"/>
</dbReference>
<gene>
    <name evidence="2" type="ORF">SEMRO_1299_G260670.1</name>
</gene>
<evidence type="ECO:0000313" key="3">
    <source>
        <dbReference type="Proteomes" id="UP001153069"/>
    </source>
</evidence>
<name>A0A9N8EKJ0_9STRA</name>
<protein>
    <submittedName>
        <fullName evidence="2">Uncharacterized protein</fullName>
    </submittedName>
</protein>
<dbReference type="Proteomes" id="UP001153069">
    <property type="component" value="Unassembled WGS sequence"/>
</dbReference>
<proteinExistence type="predicted"/>
<keyword evidence="3" id="KW-1185">Reference proteome</keyword>
<sequence length="136" mass="15163">MIKNIADTGTDQHYGNRHDPRHRNVQPDSQPIAVAMPNADTETNSHVATLPIPTLQPKDNQIKLFDNFQHNLVSVGQLCDQDCTAHFSKTDLQVNNNHGTTILHGKRNPHGDRLWHVDFPEHSANAINKPTGAQLV</sequence>
<dbReference type="AlphaFoldDB" id="A0A9N8EKJ0"/>
<reference evidence="2" key="1">
    <citation type="submission" date="2020-06" db="EMBL/GenBank/DDBJ databases">
        <authorList>
            <consortium name="Plant Systems Biology data submission"/>
        </authorList>
    </citation>
    <scope>NUCLEOTIDE SEQUENCE</scope>
    <source>
        <strain evidence="2">D6</strain>
    </source>
</reference>
<dbReference type="OrthoDB" id="54673at2759"/>
<evidence type="ECO:0000313" key="2">
    <source>
        <dbReference type="EMBL" id="CAB9522408.1"/>
    </source>
</evidence>
<accession>A0A9N8EKJ0</accession>
<evidence type="ECO:0000256" key="1">
    <source>
        <dbReference type="SAM" id="MobiDB-lite"/>
    </source>
</evidence>
<organism evidence="2 3">
    <name type="scientific">Seminavis robusta</name>
    <dbReference type="NCBI Taxonomy" id="568900"/>
    <lineage>
        <taxon>Eukaryota</taxon>
        <taxon>Sar</taxon>
        <taxon>Stramenopiles</taxon>
        <taxon>Ochrophyta</taxon>
        <taxon>Bacillariophyta</taxon>
        <taxon>Bacillariophyceae</taxon>
        <taxon>Bacillariophycidae</taxon>
        <taxon>Naviculales</taxon>
        <taxon>Naviculaceae</taxon>
        <taxon>Seminavis</taxon>
    </lineage>
</organism>